<dbReference type="PANTHER" id="PTHR34992:SF1">
    <property type="entry name" value="COPPER ACQUISITION FACTOR BIM1-LIKE DOMAIN-CONTAINING PROTEIN"/>
    <property type="match status" value="1"/>
</dbReference>
<dbReference type="InterPro" id="IPR046936">
    <property type="entry name" value="BIM1-like"/>
</dbReference>
<evidence type="ECO:0000256" key="4">
    <source>
        <dbReference type="ARBA" id="ARBA00023136"/>
    </source>
</evidence>
<feature type="signal peptide" evidence="9">
    <location>
        <begin position="1"/>
        <end position="17"/>
    </location>
</feature>
<dbReference type="VEuPathDB" id="FungiDB:BDEG_21984"/>
<evidence type="ECO:0000256" key="8">
    <source>
        <dbReference type="SAM" id="MobiDB-lite"/>
    </source>
</evidence>
<evidence type="ECO:0000313" key="11">
    <source>
        <dbReference type="EMBL" id="OAJ38015.1"/>
    </source>
</evidence>
<evidence type="ECO:0000256" key="5">
    <source>
        <dbReference type="ARBA" id="ARBA00023180"/>
    </source>
</evidence>
<dbReference type="Pfam" id="PF20238">
    <property type="entry name" value="BIM1-like_dom"/>
    <property type="match status" value="1"/>
</dbReference>
<name>A0A177WE31_BATDL</name>
<dbReference type="InterPro" id="IPR046530">
    <property type="entry name" value="BIM1-like_dom"/>
</dbReference>
<feature type="compositionally biased region" description="Pro residues" evidence="8">
    <location>
        <begin position="143"/>
        <end position="156"/>
    </location>
</feature>
<dbReference type="OrthoDB" id="2146436at2759"/>
<dbReference type="PANTHER" id="PTHR34992">
    <property type="entry name" value="HYPHAL ANASTAMOSIS-7 PROTEIN"/>
    <property type="match status" value="1"/>
</dbReference>
<feature type="domain" description="Copper acquisition factor BIM1-like" evidence="10">
    <location>
        <begin position="17"/>
        <end position="145"/>
    </location>
</feature>
<protein>
    <recommendedName>
        <fullName evidence="10">Copper acquisition factor BIM1-like domain-containing protein</fullName>
    </recommendedName>
</protein>
<dbReference type="CDD" id="cd21176">
    <property type="entry name" value="LPMO_auxiliary-like"/>
    <property type="match status" value="1"/>
</dbReference>
<evidence type="ECO:0000256" key="3">
    <source>
        <dbReference type="ARBA" id="ARBA00022729"/>
    </source>
</evidence>
<evidence type="ECO:0000256" key="2">
    <source>
        <dbReference type="ARBA" id="ARBA00022475"/>
    </source>
</evidence>
<evidence type="ECO:0000256" key="7">
    <source>
        <dbReference type="ARBA" id="ARBA00037868"/>
    </source>
</evidence>
<keyword evidence="4" id="KW-0472">Membrane</keyword>
<evidence type="ECO:0000256" key="6">
    <source>
        <dbReference type="ARBA" id="ARBA00023288"/>
    </source>
</evidence>
<feature type="compositionally biased region" description="Basic and acidic residues" evidence="8">
    <location>
        <begin position="187"/>
        <end position="196"/>
    </location>
</feature>
<accession>A0A177WE31</accession>
<comment type="subcellular location">
    <subcellularLocation>
        <location evidence="1">Cell membrane</location>
    </subcellularLocation>
    <subcellularLocation>
        <location evidence="7">Endomembrane system</location>
        <topology evidence="7">Lipid-anchor</topology>
    </subcellularLocation>
</comment>
<dbReference type="AlphaFoldDB" id="A0A177WE31"/>
<dbReference type="eggNOG" id="ENOG502SCTF">
    <property type="taxonomic scope" value="Eukaryota"/>
</dbReference>
<keyword evidence="6" id="KW-0449">Lipoprotein</keyword>
<dbReference type="GO" id="GO:0005886">
    <property type="term" value="C:plasma membrane"/>
    <property type="evidence" value="ECO:0007669"/>
    <property type="project" value="UniProtKB-SubCell"/>
</dbReference>
<evidence type="ECO:0000256" key="9">
    <source>
        <dbReference type="SAM" id="SignalP"/>
    </source>
</evidence>
<evidence type="ECO:0000313" key="12">
    <source>
        <dbReference type="Proteomes" id="UP000077115"/>
    </source>
</evidence>
<dbReference type="Proteomes" id="UP000077115">
    <property type="component" value="Unassembled WGS sequence"/>
</dbReference>
<sequence length="232" mass="23515">MLVACLFAFAAISPAAAHFTMTSPPARGTDELVQDQGPCGGFGTPSSSRATFGGDSKVSIRMADSVAEAVIYLGVGDNPTSFPHELGRQSFTKIGVYDMSVDFSKLPDTVSDKTQATVQVVLSGGHGTLYQCGDVVVNRPASAPAPAPSAPAPAPAPTSQSAAASTDSSPTSSKPSGSASSTATHVHPNESEHTHSTEQPVMSAAASSSATTLNRFAVLGVIGMSLIYMGLV</sequence>
<reference evidence="11 12" key="2">
    <citation type="submission" date="2016-05" db="EMBL/GenBank/DDBJ databases">
        <title>Lineage-specific infection strategies underlie the spectrum of fungal disease in amphibians.</title>
        <authorList>
            <person name="Cuomo C.A."/>
            <person name="Farrer R.A."/>
            <person name="James T."/>
            <person name="Longcore J."/>
            <person name="Birren B."/>
        </authorList>
    </citation>
    <scope>NUCLEOTIDE SEQUENCE [LARGE SCALE GENOMIC DNA]</scope>
    <source>
        <strain evidence="11 12">JEL423</strain>
    </source>
</reference>
<feature type="region of interest" description="Disordered" evidence="8">
    <location>
        <begin position="142"/>
        <end position="205"/>
    </location>
</feature>
<dbReference type="GO" id="GO:0012505">
    <property type="term" value="C:endomembrane system"/>
    <property type="evidence" value="ECO:0007669"/>
    <property type="project" value="UniProtKB-SubCell"/>
</dbReference>
<keyword evidence="3 9" id="KW-0732">Signal</keyword>
<dbReference type="EMBL" id="DS022301">
    <property type="protein sequence ID" value="OAJ38015.1"/>
    <property type="molecule type" value="Genomic_DNA"/>
</dbReference>
<reference evidence="11 12" key="1">
    <citation type="submission" date="2006-10" db="EMBL/GenBank/DDBJ databases">
        <title>The Genome Sequence of Batrachochytrium dendrobatidis JEL423.</title>
        <authorList>
            <consortium name="The Broad Institute Genome Sequencing Platform"/>
            <person name="Birren B."/>
            <person name="Lander E."/>
            <person name="Galagan J."/>
            <person name="Cuomo C."/>
            <person name="Devon K."/>
            <person name="Jaffe D."/>
            <person name="Butler J."/>
            <person name="Alvarez P."/>
            <person name="Gnerre S."/>
            <person name="Grabherr M."/>
            <person name="Kleber M."/>
            <person name="Mauceli E."/>
            <person name="Brockman W."/>
            <person name="Young S."/>
            <person name="LaButti K."/>
            <person name="Sykes S."/>
            <person name="DeCaprio D."/>
            <person name="Crawford M."/>
            <person name="Koehrsen M."/>
            <person name="Engels R."/>
            <person name="Montgomery P."/>
            <person name="Pearson M."/>
            <person name="Howarth C."/>
            <person name="Larson L."/>
            <person name="White J."/>
            <person name="O'Leary S."/>
            <person name="Kodira C."/>
            <person name="Zeng Q."/>
            <person name="Yandava C."/>
            <person name="Alvarado L."/>
            <person name="Longcore J."/>
            <person name="James T."/>
        </authorList>
    </citation>
    <scope>NUCLEOTIDE SEQUENCE [LARGE SCALE GENOMIC DNA]</scope>
    <source>
        <strain evidence="11 12">JEL423</strain>
    </source>
</reference>
<dbReference type="STRING" id="403673.A0A177WE31"/>
<feature type="chain" id="PRO_5008077487" description="Copper acquisition factor BIM1-like domain-containing protein" evidence="9">
    <location>
        <begin position="18"/>
        <end position="232"/>
    </location>
</feature>
<organism evidence="11 12">
    <name type="scientific">Batrachochytrium dendrobatidis (strain JEL423)</name>
    <dbReference type="NCBI Taxonomy" id="403673"/>
    <lineage>
        <taxon>Eukaryota</taxon>
        <taxon>Fungi</taxon>
        <taxon>Fungi incertae sedis</taxon>
        <taxon>Chytridiomycota</taxon>
        <taxon>Chytridiomycota incertae sedis</taxon>
        <taxon>Chytridiomycetes</taxon>
        <taxon>Rhizophydiales</taxon>
        <taxon>Rhizophydiales incertae sedis</taxon>
        <taxon>Batrachochytrium</taxon>
    </lineage>
</organism>
<evidence type="ECO:0000256" key="1">
    <source>
        <dbReference type="ARBA" id="ARBA00004236"/>
    </source>
</evidence>
<feature type="compositionally biased region" description="Low complexity" evidence="8">
    <location>
        <begin position="157"/>
        <end position="184"/>
    </location>
</feature>
<keyword evidence="5" id="KW-0325">Glycoprotein</keyword>
<gene>
    <name evidence="11" type="ORF">BDEG_21984</name>
</gene>
<evidence type="ECO:0000259" key="10">
    <source>
        <dbReference type="Pfam" id="PF20238"/>
    </source>
</evidence>
<keyword evidence="2" id="KW-1003">Cell membrane</keyword>
<proteinExistence type="predicted"/>